<sequence length="185" mass="19662">MRVIAGALKGRVLQTPAWEGLRPTSDRLRETLFNILAPRIEGVSFLDVCAGTGAVGIEALSRGAASVTFVEEDRRALALIEVNLGHCEVREGYTIERRNALARAAVFAGGPFDIVFLDPPYAQRSLEPWLHLGAAHLAPGGIVILEHASRLEAPAAADGLAVSRRLRQGDSALTFYAPGTAGPEA</sequence>
<dbReference type="GO" id="GO:0003676">
    <property type="term" value="F:nucleic acid binding"/>
    <property type="evidence" value="ECO:0007669"/>
    <property type="project" value="InterPro"/>
</dbReference>
<dbReference type="PANTHER" id="PTHR43542">
    <property type="entry name" value="METHYLTRANSFERASE"/>
    <property type="match status" value="1"/>
</dbReference>
<gene>
    <name evidence="3" type="primary">rsmD</name>
    <name evidence="3" type="ORF">LuPra_03704</name>
</gene>
<dbReference type="EC" id="2.1.1.171" evidence="3"/>
<reference evidence="3 4" key="1">
    <citation type="journal article" date="2016" name="Genome Announc.">
        <title>First Complete Genome Sequence of a Subdivision 6 Acidobacterium Strain.</title>
        <authorList>
            <person name="Huang S."/>
            <person name="Vieira S."/>
            <person name="Bunk B."/>
            <person name="Riedel T."/>
            <person name="Sproer C."/>
            <person name="Overmann J."/>
        </authorList>
    </citation>
    <scope>NUCLEOTIDE SEQUENCE [LARGE SCALE GENOMIC DNA]</scope>
    <source>
        <strain evidence="4">DSM 100886 HEG_-6_39</strain>
    </source>
</reference>
<organism evidence="3 4">
    <name type="scientific">Luteitalea pratensis</name>
    <dbReference type="NCBI Taxonomy" id="1855912"/>
    <lineage>
        <taxon>Bacteria</taxon>
        <taxon>Pseudomonadati</taxon>
        <taxon>Acidobacteriota</taxon>
        <taxon>Vicinamibacteria</taxon>
        <taxon>Vicinamibacterales</taxon>
        <taxon>Vicinamibacteraceae</taxon>
        <taxon>Luteitalea</taxon>
    </lineage>
</organism>
<evidence type="ECO:0000313" key="3">
    <source>
        <dbReference type="EMBL" id="AMY10471.1"/>
    </source>
</evidence>
<dbReference type="PIRSF" id="PIRSF004553">
    <property type="entry name" value="CHP00095"/>
    <property type="match status" value="1"/>
</dbReference>
<dbReference type="PATRIC" id="fig|1813736.3.peg.3912"/>
<evidence type="ECO:0000256" key="1">
    <source>
        <dbReference type="ARBA" id="ARBA00022603"/>
    </source>
</evidence>
<dbReference type="Pfam" id="PF03602">
    <property type="entry name" value="Cons_hypoth95"/>
    <property type="match status" value="1"/>
</dbReference>
<protein>
    <submittedName>
        <fullName evidence="3">Ribosomal RNA small subunit methyltransferase D</fullName>
        <ecNumber evidence="3">2.1.1.171</ecNumber>
    </submittedName>
</protein>
<name>A0A143PPW3_LUTPR</name>
<dbReference type="RefSeq" id="WP_110174763.1">
    <property type="nucleotide sequence ID" value="NZ_CP015136.1"/>
</dbReference>
<dbReference type="PROSITE" id="PS00092">
    <property type="entry name" value="N6_MTASE"/>
    <property type="match status" value="1"/>
</dbReference>
<reference evidence="4" key="2">
    <citation type="submission" date="2016-04" db="EMBL/GenBank/DDBJ databases">
        <title>First Complete Genome Sequence of a Subdivision 6 Acidobacterium.</title>
        <authorList>
            <person name="Huang S."/>
            <person name="Vieira S."/>
            <person name="Bunk B."/>
            <person name="Riedel T."/>
            <person name="Sproeer C."/>
            <person name="Overmann J."/>
        </authorList>
    </citation>
    <scope>NUCLEOTIDE SEQUENCE [LARGE SCALE GENOMIC DNA]</scope>
    <source>
        <strain evidence="4">DSM 100886 HEG_-6_39</strain>
    </source>
</reference>
<dbReference type="CDD" id="cd02440">
    <property type="entry name" value="AdoMet_MTases"/>
    <property type="match status" value="1"/>
</dbReference>
<dbReference type="Gene3D" id="3.40.50.150">
    <property type="entry name" value="Vaccinia Virus protein VP39"/>
    <property type="match status" value="1"/>
</dbReference>
<evidence type="ECO:0000256" key="2">
    <source>
        <dbReference type="ARBA" id="ARBA00022679"/>
    </source>
</evidence>
<keyword evidence="1 3" id="KW-0489">Methyltransferase</keyword>
<dbReference type="Proteomes" id="UP000076079">
    <property type="component" value="Chromosome"/>
</dbReference>
<dbReference type="STRING" id="1855912.LuPra_03704"/>
<dbReference type="SUPFAM" id="SSF53335">
    <property type="entry name" value="S-adenosyl-L-methionine-dependent methyltransferases"/>
    <property type="match status" value="1"/>
</dbReference>
<dbReference type="InterPro" id="IPR002052">
    <property type="entry name" value="DNA_methylase_N6_adenine_CS"/>
</dbReference>
<dbReference type="KEGG" id="abac:LuPra_03704"/>
<dbReference type="InterPro" id="IPR004398">
    <property type="entry name" value="RNA_MeTrfase_RsmD"/>
</dbReference>
<accession>A0A143PPW3</accession>
<dbReference type="EMBL" id="CP015136">
    <property type="protein sequence ID" value="AMY10471.1"/>
    <property type="molecule type" value="Genomic_DNA"/>
</dbReference>
<dbReference type="PANTHER" id="PTHR43542:SF1">
    <property type="entry name" value="METHYLTRANSFERASE"/>
    <property type="match status" value="1"/>
</dbReference>
<evidence type="ECO:0000313" key="4">
    <source>
        <dbReference type="Proteomes" id="UP000076079"/>
    </source>
</evidence>
<keyword evidence="4" id="KW-1185">Reference proteome</keyword>
<keyword evidence="2 3" id="KW-0808">Transferase</keyword>
<dbReference type="InterPro" id="IPR029063">
    <property type="entry name" value="SAM-dependent_MTases_sf"/>
</dbReference>
<proteinExistence type="predicted"/>
<dbReference type="NCBIfam" id="TIGR00095">
    <property type="entry name" value="16S rRNA (guanine(966)-N(2))-methyltransferase RsmD"/>
    <property type="match status" value="1"/>
</dbReference>
<dbReference type="GO" id="GO:0052913">
    <property type="term" value="F:16S rRNA (guanine(966)-N(2))-methyltransferase activity"/>
    <property type="evidence" value="ECO:0007669"/>
    <property type="project" value="UniProtKB-EC"/>
</dbReference>
<dbReference type="AlphaFoldDB" id="A0A143PPW3"/>
<dbReference type="OrthoDB" id="9803017at2"/>